<dbReference type="InterPro" id="IPR057739">
    <property type="entry name" value="Glyco_hydro_29_N"/>
</dbReference>
<dbReference type="PANTHER" id="PTHR10030:SF37">
    <property type="entry name" value="ALPHA-L-FUCOSIDASE-RELATED"/>
    <property type="match status" value="1"/>
</dbReference>
<keyword evidence="4" id="KW-0732">Signal</keyword>
<evidence type="ECO:0000259" key="7">
    <source>
        <dbReference type="Pfam" id="PF01120"/>
    </source>
</evidence>
<evidence type="ECO:0000313" key="9">
    <source>
        <dbReference type="Proteomes" id="UP000383932"/>
    </source>
</evidence>
<comment type="function">
    <text evidence="1">Alpha-L-fucosidase is responsible for hydrolyzing the alpha-1,6-linked fucose joined to the reducing-end N-acetylglucosamine of the carbohydrate moieties of glycoproteins.</text>
</comment>
<dbReference type="Gene3D" id="3.20.20.80">
    <property type="entry name" value="Glycosidases"/>
    <property type="match status" value="1"/>
</dbReference>
<name>A0A5N5QKA9_9AGAM</name>
<evidence type="ECO:0000256" key="3">
    <source>
        <dbReference type="ARBA" id="ARBA00012662"/>
    </source>
</evidence>
<dbReference type="EMBL" id="SSOP01000074">
    <property type="protein sequence ID" value="KAB5592182.1"/>
    <property type="molecule type" value="Genomic_DNA"/>
</dbReference>
<protein>
    <recommendedName>
        <fullName evidence="3">alpha-L-fucosidase</fullName>
        <ecNumber evidence="3">3.2.1.51</ecNumber>
    </recommendedName>
</protein>
<dbReference type="SUPFAM" id="SSF51445">
    <property type="entry name" value="(Trans)glycosidases"/>
    <property type="match status" value="1"/>
</dbReference>
<comment type="similarity">
    <text evidence="2">Belongs to the glycosyl hydrolase 29 family.</text>
</comment>
<evidence type="ECO:0000256" key="4">
    <source>
        <dbReference type="ARBA" id="ARBA00022729"/>
    </source>
</evidence>
<comment type="caution">
    <text evidence="8">The sequence shown here is derived from an EMBL/GenBank/DDBJ whole genome shotgun (WGS) entry which is preliminary data.</text>
</comment>
<feature type="domain" description="Glycoside hydrolase family 29 N-terminal" evidence="7">
    <location>
        <begin position="381"/>
        <end position="738"/>
    </location>
</feature>
<evidence type="ECO:0000256" key="2">
    <source>
        <dbReference type="ARBA" id="ARBA00007951"/>
    </source>
</evidence>
<evidence type="ECO:0000313" key="8">
    <source>
        <dbReference type="EMBL" id="KAB5592182.1"/>
    </source>
</evidence>
<dbReference type="OrthoDB" id="6039950at2759"/>
<keyword evidence="9" id="KW-1185">Reference proteome</keyword>
<keyword evidence="6" id="KW-0326">Glycosidase</keyword>
<dbReference type="InterPro" id="IPR000933">
    <property type="entry name" value="Glyco_hydro_29"/>
</dbReference>
<accession>A0A5N5QKA9</accession>
<reference evidence="8 9" key="1">
    <citation type="journal article" date="2019" name="Fungal Biol. Biotechnol.">
        <title>Draft genome sequence of fastidious pathogen Ceratobasidium theobromae, which causes vascular-streak dieback in Theobroma cacao.</title>
        <authorList>
            <person name="Ali S.S."/>
            <person name="Asman A."/>
            <person name="Shao J."/>
            <person name="Firmansyah A.P."/>
            <person name="Susilo A.W."/>
            <person name="Rosmana A."/>
            <person name="McMahon P."/>
            <person name="Junaid M."/>
            <person name="Guest D."/>
            <person name="Kheng T.Y."/>
            <person name="Meinhardt L.W."/>
            <person name="Bailey B.A."/>
        </authorList>
    </citation>
    <scope>NUCLEOTIDE SEQUENCE [LARGE SCALE GENOMIC DNA]</scope>
    <source>
        <strain evidence="8 9">CT2</strain>
    </source>
</reference>
<evidence type="ECO:0000256" key="1">
    <source>
        <dbReference type="ARBA" id="ARBA00004071"/>
    </source>
</evidence>
<dbReference type="GO" id="GO:0006004">
    <property type="term" value="P:fucose metabolic process"/>
    <property type="evidence" value="ECO:0007669"/>
    <property type="project" value="InterPro"/>
</dbReference>
<gene>
    <name evidence="8" type="ORF">CTheo_4390</name>
</gene>
<dbReference type="InterPro" id="IPR016286">
    <property type="entry name" value="FUC_metazoa-typ"/>
</dbReference>
<organism evidence="8 9">
    <name type="scientific">Ceratobasidium theobromae</name>
    <dbReference type="NCBI Taxonomy" id="1582974"/>
    <lineage>
        <taxon>Eukaryota</taxon>
        <taxon>Fungi</taxon>
        <taxon>Dikarya</taxon>
        <taxon>Basidiomycota</taxon>
        <taxon>Agaricomycotina</taxon>
        <taxon>Agaricomycetes</taxon>
        <taxon>Cantharellales</taxon>
        <taxon>Ceratobasidiaceae</taxon>
        <taxon>Ceratobasidium</taxon>
    </lineage>
</organism>
<dbReference type="GO" id="GO:0004560">
    <property type="term" value="F:alpha-L-fucosidase activity"/>
    <property type="evidence" value="ECO:0007669"/>
    <property type="project" value="UniProtKB-EC"/>
</dbReference>
<evidence type="ECO:0000256" key="6">
    <source>
        <dbReference type="ARBA" id="ARBA00023295"/>
    </source>
</evidence>
<dbReference type="EC" id="3.2.1.51" evidence="3"/>
<keyword evidence="5" id="KW-0378">Hydrolase</keyword>
<dbReference type="Pfam" id="PF01120">
    <property type="entry name" value="Alpha_L_fucos"/>
    <property type="match status" value="1"/>
</dbReference>
<proteinExistence type="inferred from homology"/>
<dbReference type="GO" id="GO:0016139">
    <property type="term" value="P:glycoside catabolic process"/>
    <property type="evidence" value="ECO:0007669"/>
    <property type="project" value="TreeGrafter"/>
</dbReference>
<sequence>MTELNLEPNGGDTFLDGIDHQESRYCGVPGRAKPALSAQHKVLSQFLKRRARRLRNCCLAKSISTFVDLGPHFNNKAASSKVNGTGNFDLAGGSYVAEFLPSGIFTYRGVDFNLPPFHNETALDNVRVAGQVVSVPPGRYHAVHALLAAEKNNIGQGNITVNYTDGTSTMIGVVAPAYFQTNNPSNGPIWTPYHYASTTVLTPDGINYNETWIFDFQAGLDNSKTVQTIQLPAAKTPIMHFFAMTLYGPPPGQVPKAPVLNVQYARSTTRWAQSNYSANAIPDLGTQIFEVALDNLAPMDAPRSTWVTGKHSVVIEGKGLKTVRPYQLRRLRSGDQVVMKIGVRNSFAVPTKTKGRVVVKDVHGVDIFRSEEFDFMAGIPDYQPVDASLSQHEAADWFDEAKFGIFIHWGVYSVPAWSDGKTYAESYVWIQHKINSSTWTRHREIYGENVVYDDFIANFTAANWNPDDWTDLFANAGAKYFTIVSKHHDGFALYDTKNTSDRNSLKLGPKRDLLKDLFASSKSRHPELHRTAYYSMTEFFHPESSANPITDSGLTEIYRIASSRMVLEAGPVDLLIMRIITLVDDWVRDLQKPQMETLLYDYEIDAIWCDIGGPSPFDEIAADWYNWAKKSGRQVNNNNRCGGNYSDFNTPEYFTLNSYQVRKWESNSGLDPHSYGYNSGTAAEKYMKGVDVIHQLVDIVSKGGNYLLDVGPTADGLIIEPMTTPLLETGKWLSYSGEAIYSTKYWPVRPADTDHNLRFTTTPGAFFIIALDRPTGGLKTSELVPIISGDVVTLLGGSGTALNWTVADGVLVVDVGDAELDLVDHAWAFKVQYA</sequence>
<dbReference type="InterPro" id="IPR017853">
    <property type="entry name" value="GH"/>
</dbReference>
<dbReference type="Proteomes" id="UP000383932">
    <property type="component" value="Unassembled WGS sequence"/>
</dbReference>
<dbReference type="PANTHER" id="PTHR10030">
    <property type="entry name" value="ALPHA-L-FUCOSIDASE"/>
    <property type="match status" value="1"/>
</dbReference>
<dbReference type="SMART" id="SM00812">
    <property type="entry name" value="Alpha_L_fucos"/>
    <property type="match status" value="1"/>
</dbReference>
<evidence type="ECO:0000256" key="5">
    <source>
        <dbReference type="ARBA" id="ARBA00022801"/>
    </source>
</evidence>
<dbReference type="AlphaFoldDB" id="A0A5N5QKA9"/>
<dbReference type="PRINTS" id="PR00741">
    <property type="entry name" value="GLHYDRLASE29"/>
</dbReference>